<dbReference type="AlphaFoldDB" id="A0AAW5AZQ1"/>
<dbReference type="GO" id="GO:0003677">
    <property type="term" value="F:DNA binding"/>
    <property type="evidence" value="ECO:0007669"/>
    <property type="project" value="UniProtKB-KW"/>
</dbReference>
<name>A0AAW5AZQ1_9BACI</name>
<accession>A0AAW5AZQ1</accession>
<dbReference type="InterPro" id="IPR000524">
    <property type="entry name" value="Tscrpt_reg_HTH_GntR"/>
</dbReference>
<dbReference type="Gene3D" id="1.10.10.10">
    <property type="entry name" value="Winged helix-like DNA-binding domain superfamily/Winged helix DNA-binding domain"/>
    <property type="match status" value="1"/>
</dbReference>
<protein>
    <submittedName>
        <fullName evidence="5">GntR family transcriptional regulator</fullName>
    </submittedName>
</protein>
<dbReference type="InterPro" id="IPR036390">
    <property type="entry name" value="WH_DNA-bd_sf"/>
</dbReference>
<gene>
    <name evidence="5" type="ORF">K3T81_03815</name>
</gene>
<dbReference type="SMART" id="SM00866">
    <property type="entry name" value="UTRA"/>
    <property type="match status" value="1"/>
</dbReference>
<organism evidence="5 6">
    <name type="scientific">Oceanobacillus jordanicus</name>
    <dbReference type="NCBI Taxonomy" id="2867266"/>
    <lineage>
        <taxon>Bacteria</taxon>
        <taxon>Bacillati</taxon>
        <taxon>Bacillota</taxon>
        <taxon>Bacilli</taxon>
        <taxon>Bacillales</taxon>
        <taxon>Bacillaceae</taxon>
        <taxon>Oceanobacillus</taxon>
    </lineage>
</organism>
<evidence type="ECO:0000313" key="6">
    <source>
        <dbReference type="Proteomes" id="UP001199631"/>
    </source>
</evidence>
<dbReference type="SMART" id="SM00345">
    <property type="entry name" value="HTH_GNTR"/>
    <property type="match status" value="1"/>
</dbReference>
<dbReference type="RefSeq" id="WP_238018351.1">
    <property type="nucleotide sequence ID" value="NZ_JAIFZM010000002.1"/>
</dbReference>
<sequence length="240" mass="27730">MMVKKTKGPLYIQIKEILKDRILNGEYALNTYIPSEPQLENEFTVSKITVRNAIKELVQEGYLEKKSGRGTKVIANVSVAKLAKGKHFTEILVEEGHRITKNVLSIKQVELVDCTELRSIFGDQCIKIERVYSLNNEPYIYFIHYLSLNLSEEEIKDVQLTSLYRFLEEHHIRPESFRDEFQVSVAPPSIKEALKLEESAAVLKRIRRSSDEEGNIVEYSEGYYNTAKQNYVVSYNDSNQ</sequence>
<evidence type="ECO:0000256" key="3">
    <source>
        <dbReference type="ARBA" id="ARBA00023163"/>
    </source>
</evidence>
<dbReference type="EMBL" id="JAIFZM010000002">
    <property type="protein sequence ID" value="MCG3418270.1"/>
    <property type="molecule type" value="Genomic_DNA"/>
</dbReference>
<dbReference type="PANTHER" id="PTHR44846">
    <property type="entry name" value="MANNOSYL-D-GLYCERATE TRANSPORT/METABOLISM SYSTEM REPRESSOR MNGR-RELATED"/>
    <property type="match status" value="1"/>
</dbReference>
<dbReference type="SUPFAM" id="SSF64288">
    <property type="entry name" value="Chorismate lyase-like"/>
    <property type="match status" value="1"/>
</dbReference>
<dbReference type="PANTHER" id="PTHR44846:SF1">
    <property type="entry name" value="MANNOSYL-D-GLYCERATE TRANSPORT_METABOLISM SYSTEM REPRESSOR MNGR-RELATED"/>
    <property type="match status" value="1"/>
</dbReference>
<dbReference type="InterPro" id="IPR036388">
    <property type="entry name" value="WH-like_DNA-bd_sf"/>
</dbReference>
<evidence type="ECO:0000259" key="4">
    <source>
        <dbReference type="PROSITE" id="PS50949"/>
    </source>
</evidence>
<keyword evidence="6" id="KW-1185">Reference proteome</keyword>
<dbReference type="Gene3D" id="3.40.1410.10">
    <property type="entry name" value="Chorismate lyase-like"/>
    <property type="match status" value="1"/>
</dbReference>
<keyword evidence="1" id="KW-0805">Transcription regulation</keyword>
<dbReference type="SUPFAM" id="SSF46785">
    <property type="entry name" value="Winged helix' DNA-binding domain"/>
    <property type="match status" value="1"/>
</dbReference>
<keyword evidence="2" id="KW-0238">DNA-binding</keyword>
<dbReference type="Pfam" id="PF00392">
    <property type="entry name" value="GntR"/>
    <property type="match status" value="1"/>
</dbReference>
<dbReference type="PRINTS" id="PR00035">
    <property type="entry name" value="HTHGNTR"/>
</dbReference>
<comment type="caution">
    <text evidence="5">The sequence shown here is derived from an EMBL/GenBank/DDBJ whole genome shotgun (WGS) entry which is preliminary data.</text>
</comment>
<evidence type="ECO:0000256" key="1">
    <source>
        <dbReference type="ARBA" id="ARBA00023015"/>
    </source>
</evidence>
<dbReference type="InterPro" id="IPR028978">
    <property type="entry name" value="Chorismate_lyase_/UTRA_dom_sf"/>
</dbReference>
<dbReference type="Proteomes" id="UP001199631">
    <property type="component" value="Unassembled WGS sequence"/>
</dbReference>
<evidence type="ECO:0000256" key="2">
    <source>
        <dbReference type="ARBA" id="ARBA00023125"/>
    </source>
</evidence>
<keyword evidence="3" id="KW-0804">Transcription</keyword>
<dbReference type="GO" id="GO:0045892">
    <property type="term" value="P:negative regulation of DNA-templated transcription"/>
    <property type="evidence" value="ECO:0007669"/>
    <property type="project" value="TreeGrafter"/>
</dbReference>
<feature type="domain" description="HTH gntR-type" evidence="4">
    <location>
        <begin position="8"/>
        <end position="76"/>
    </location>
</feature>
<dbReference type="FunFam" id="1.10.10.10:FF:000079">
    <property type="entry name" value="GntR family transcriptional regulator"/>
    <property type="match status" value="1"/>
</dbReference>
<reference evidence="5 6" key="1">
    <citation type="journal article" date="2022" name="Evol. Bioinform. Online">
        <title>Draft Genome Sequence of Oceanobacillus jordanicus Strain GSFE11, a Halotolerant Plant Growth-Promoting Bacterial Endophyte Isolated From the Jordan Valley.</title>
        <authorList>
            <person name="Alhindi T."/>
            <person name="Albdaiwi R."/>
        </authorList>
    </citation>
    <scope>NUCLEOTIDE SEQUENCE [LARGE SCALE GENOMIC DNA]</scope>
    <source>
        <strain evidence="5 6">GSFE11</strain>
    </source>
</reference>
<evidence type="ECO:0000313" key="5">
    <source>
        <dbReference type="EMBL" id="MCG3418270.1"/>
    </source>
</evidence>
<dbReference type="InterPro" id="IPR011663">
    <property type="entry name" value="UTRA"/>
</dbReference>
<dbReference type="InterPro" id="IPR050679">
    <property type="entry name" value="Bact_HTH_transcr_reg"/>
</dbReference>
<dbReference type="CDD" id="cd07377">
    <property type="entry name" value="WHTH_GntR"/>
    <property type="match status" value="1"/>
</dbReference>
<dbReference type="PROSITE" id="PS50949">
    <property type="entry name" value="HTH_GNTR"/>
    <property type="match status" value="1"/>
</dbReference>
<dbReference type="Pfam" id="PF07702">
    <property type="entry name" value="UTRA"/>
    <property type="match status" value="1"/>
</dbReference>
<dbReference type="GO" id="GO:0003700">
    <property type="term" value="F:DNA-binding transcription factor activity"/>
    <property type="evidence" value="ECO:0007669"/>
    <property type="project" value="InterPro"/>
</dbReference>
<proteinExistence type="predicted"/>